<reference evidence="1" key="1">
    <citation type="submission" date="2020-10" db="EMBL/GenBank/DDBJ databases">
        <authorList>
            <person name="Gilroy R."/>
        </authorList>
    </citation>
    <scope>NUCLEOTIDE SEQUENCE</scope>
    <source>
        <strain evidence="1">6086</strain>
    </source>
</reference>
<proteinExistence type="predicted"/>
<sequence>MKKQRNVMLLCAVVLLFLFSGCMRRISFAETLKANWDLTIPSGYTILYETDTGASFHGDGVRYDVLEYEDDSALEDLVDWREEQLPTRYADSETQAAAECLERLDVPAEWEIPDGDCRYCCITKDYCEMILLWHTPDQRLYLIQNLV</sequence>
<reference evidence="1" key="2">
    <citation type="journal article" date="2021" name="PeerJ">
        <title>Extensive microbial diversity within the chicken gut microbiome revealed by metagenomics and culture.</title>
        <authorList>
            <person name="Gilroy R."/>
            <person name="Ravi A."/>
            <person name="Getino M."/>
            <person name="Pursley I."/>
            <person name="Horton D.L."/>
            <person name="Alikhan N.F."/>
            <person name="Baker D."/>
            <person name="Gharbi K."/>
            <person name="Hall N."/>
            <person name="Watson M."/>
            <person name="Adriaenssens E.M."/>
            <person name="Foster-Nyarko E."/>
            <person name="Jarju S."/>
            <person name="Secka A."/>
            <person name="Antonio M."/>
            <person name="Oren A."/>
            <person name="Chaudhuri R.R."/>
            <person name="La Ragione R."/>
            <person name="Hildebrand F."/>
            <person name="Pallen M.J."/>
        </authorList>
    </citation>
    <scope>NUCLEOTIDE SEQUENCE</scope>
    <source>
        <strain evidence="1">6086</strain>
    </source>
</reference>
<evidence type="ECO:0008006" key="3">
    <source>
        <dbReference type="Google" id="ProtNLM"/>
    </source>
</evidence>
<dbReference type="PROSITE" id="PS51257">
    <property type="entry name" value="PROKAR_LIPOPROTEIN"/>
    <property type="match status" value="1"/>
</dbReference>
<evidence type="ECO:0000313" key="2">
    <source>
        <dbReference type="Proteomes" id="UP000824141"/>
    </source>
</evidence>
<evidence type="ECO:0000313" key="1">
    <source>
        <dbReference type="EMBL" id="HIS77771.1"/>
    </source>
</evidence>
<dbReference type="Proteomes" id="UP000824141">
    <property type="component" value="Unassembled WGS sequence"/>
</dbReference>
<comment type="caution">
    <text evidence="1">The sequence shown here is derived from an EMBL/GenBank/DDBJ whole genome shotgun (WGS) entry which is preliminary data.</text>
</comment>
<dbReference type="AlphaFoldDB" id="A0A9D1FPV6"/>
<accession>A0A9D1FPV6</accession>
<gene>
    <name evidence="1" type="ORF">IAD03_00210</name>
</gene>
<organism evidence="1 2">
    <name type="scientific">Candidatus Caccousia stercoris</name>
    <dbReference type="NCBI Taxonomy" id="2840723"/>
    <lineage>
        <taxon>Bacteria</taxon>
        <taxon>Bacillati</taxon>
        <taxon>Bacillota</taxon>
        <taxon>Clostridia</taxon>
        <taxon>Eubacteriales</taxon>
        <taxon>Oscillospiraceae</taxon>
        <taxon>Oscillospiraceae incertae sedis</taxon>
        <taxon>Candidatus Caccousia</taxon>
    </lineage>
</organism>
<dbReference type="EMBL" id="DVJM01000004">
    <property type="protein sequence ID" value="HIS77771.1"/>
    <property type="molecule type" value="Genomic_DNA"/>
</dbReference>
<name>A0A9D1FPV6_9FIRM</name>
<protein>
    <recommendedName>
        <fullName evidence="3">Lipoprotein</fullName>
    </recommendedName>
</protein>